<dbReference type="PANTHER" id="PTHR35333">
    <property type="entry name" value="BETA-LACTAMASE"/>
    <property type="match status" value="1"/>
</dbReference>
<dbReference type="Pfam" id="PF13354">
    <property type="entry name" value="Beta-lactamase2"/>
    <property type="match status" value="2"/>
</dbReference>
<accession>A0ABN6M4R0</accession>
<comment type="similarity">
    <text evidence="2">Belongs to the class-A beta-lactamase family.</text>
</comment>
<gene>
    <name evidence="6" type="ORF">DPPLL_22570</name>
</gene>
<evidence type="ECO:0000256" key="3">
    <source>
        <dbReference type="ARBA" id="ARBA00012865"/>
    </source>
</evidence>
<dbReference type="RefSeq" id="WP_284151294.1">
    <property type="nucleotide sequence ID" value="NZ_AP025516.1"/>
</dbReference>
<dbReference type="PANTHER" id="PTHR35333:SF3">
    <property type="entry name" value="BETA-LACTAMASE-TYPE TRANSPEPTIDASE FOLD CONTAINING PROTEIN"/>
    <property type="match status" value="1"/>
</dbReference>
<protein>
    <recommendedName>
        <fullName evidence="3">beta-lactamase</fullName>
        <ecNumber evidence="3">3.5.2.6</ecNumber>
    </recommendedName>
</protein>
<evidence type="ECO:0000313" key="6">
    <source>
        <dbReference type="EMBL" id="BDD87892.1"/>
    </source>
</evidence>
<feature type="domain" description="Beta-lactamase class A catalytic" evidence="5">
    <location>
        <begin position="299"/>
        <end position="343"/>
    </location>
</feature>
<name>A0ABN6M4R0_9BACT</name>
<organism evidence="6 7">
    <name type="scientific">Desulfofustis limnaeus</name>
    <dbReference type="NCBI Taxonomy" id="2740163"/>
    <lineage>
        <taxon>Bacteria</taxon>
        <taxon>Pseudomonadati</taxon>
        <taxon>Thermodesulfobacteriota</taxon>
        <taxon>Desulfobulbia</taxon>
        <taxon>Desulfobulbales</taxon>
        <taxon>Desulfocapsaceae</taxon>
        <taxon>Desulfofustis</taxon>
    </lineage>
</organism>
<dbReference type="InterPro" id="IPR000871">
    <property type="entry name" value="Beta-lactam_class-A"/>
</dbReference>
<dbReference type="InterPro" id="IPR012338">
    <property type="entry name" value="Beta-lactam/transpept-like"/>
</dbReference>
<feature type="compositionally biased region" description="Low complexity" evidence="4">
    <location>
        <begin position="205"/>
        <end position="222"/>
    </location>
</feature>
<sequence length="530" mass="59334">MFRILLPLFICVFFPWRLSLAAPAYDVIYVWDDSLDNALDYQNQLAELLGDEVARKLRVVRHEDGRFGVIYDHNGTALTAAQVMVQHSEILRNAEFSECLAIEDRGYDELFNVSYGLGPNLDALKKRYDTVYRILGAEVGSSLFIEQTDAGNYTLIYRRRGDRSSTHSVAKKHAKMLKRYKVSTTIIAENNNPVVFGEASMLDDQSTGRQSAQTASATAEQPPATPEPSVPAETKQVPASPPVVAGEKKPVIETVYKAPVAGEVVRPGDAVDQELSRSIEQLIGDIRRQGRLSGEERTGWMVYDLENDKNLVAINADQVFQAASMIKPFIALAFFHQAARGEVPYGPKTKQNMELMIQRSNNAATNWVMKAAGGPEKVNRILKSEYGSIFRHTSIVEYIPPGGRTYLNSASPSDYVRFLQQLWRDNLPHSKEIRRLMSLPKRDRLYHGTPIPRGTLVYGKTGSTAHLCGDMGILVLRGTNGKSYPYALVGVIERATRAKDYGNWMLTRGNVIRKVSTVVYQTLKKRYPLR</sequence>
<proteinExistence type="inferred from homology"/>
<comment type="catalytic activity">
    <reaction evidence="1">
        <text>a beta-lactam + H2O = a substituted beta-amino acid</text>
        <dbReference type="Rhea" id="RHEA:20401"/>
        <dbReference type="ChEBI" id="CHEBI:15377"/>
        <dbReference type="ChEBI" id="CHEBI:35627"/>
        <dbReference type="ChEBI" id="CHEBI:140347"/>
        <dbReference type="EC" id="3.5.2.6"/>
    </reaction>
</comment>
<dbReference type="EMBL" id="AP025516">
    <property type="protein sequence ID" value="BDD87892.1"/>
    <property type="molecule type" value="Genomic_DNA"/>
</dbReference>
<evidence type="ECO:0000259" key="5">
    <source>
        <dbReference type="Pfam" id="PF13354"/>
    </source>
</evidence>
<dbReference type="InterPro" id="IPR045155">
    <property type="entry name" value="Beta-lactam_cat"/>
</dbReference>
<feature type="domain" description="Beta-lactamase class A catalytic" evidence="5">
    <location>
        <begin position="351"/>
        <end position="484"/>
    </location>
</feature>
<dbReference type="SUPFAM" id="SSF56601">
    <property type="entry name" value="beta-lactamase/transpeptidase-like"/>
    <property type="match status" value="1"/>
</dbReference>
<dbReference type="EC" id="3.5.2.6" evidence="3"/>
<dbReference type="Proteomes" id="UP000830055">
    <property type="component" value="Chromosome"/>
</dbReference>
<keyword evidence="7" id="KW-1185">Reference proteome</keyword>
<reference evidence="6 7" key="1">
    <citation type="submission" date="2022-01" db="EMBL/GenBank/DDBJ databases">
        <title>Desulfofustis limnae sp. nov., a novel mesophilic sulfate-reducing bacterium isolated from marsh soil.</title>
        <authorList>
            <person name="Watanabe M."/>
            <person name="Takahashi A."/>
            <person name="Kojima H."/>
            <person name="Fukui M."/>
        </authorList>
    </citation>
    <scope>NUCLEOTIDE SEQUENCE [LARGE SCALE GENOMIC DNA]</scope>
    <source>
        <strain evidence="6 7">PPLL</strain>
    </source>
</reference>
<evidence type="ECO:0000256" key="2">
    <source>
        <dbReference type="ARBA" id="ARBA00009009"/>
    </source>
</evidence>
<evidence type="ECO:0000313" key="7">
    <source>
        <dbReference type="Proteomes" id="UP000830055"/>
    </source>
</evidence>
<dbReference type="Gene3D" id="3.40.710.10">
    <property type="entry name" value="DD-peptidase/beta-lactamase superfamily"/>
    <property type="match status" value="1"/>
</dbReference>
<evidence type="ECO:0000256" key="1">
    <source>
        <dbReference type="ARBA" id="ARBA00001526"/>
    </source>
</evidence>
<feature type="region of interest" description="Disordered" evidence="4">
    <location>
        <begin position="203"/>
        <end position="243"/>
    </location>
</feature>
<evidence type="ECO:0000256" key="4">
    <source>
        <dbReference type="SAM" id="MobiDB-lite"/>
    </source>
</evidence>